<evidence type="ECO:0000313" key="3">
    <source>
        <dbReference type="EMBL" id="MDT0346906.1"/>
    </source>
</evidence>
<evidence type="ECO:0000313" key="4">
    <source>
        <dbReference type="Proteomes" id="UP001183246"/>
    </source>
</evidence>
<proteinExistence type="predicted"/>
<gene>
    <name evidence="3" type="ORF">RM590_30640</name>
</gene>
<sequence length="163" mass="15978">MRSRARTSVLALSAALLAGVTAVGCGSDEQNEPGAAPPRSESPSPSATEATEPPAETASPSPSAPATVAPDAAADGSDIGACADGACEVAVTAPAEISFDSGVLPWPLLVSDVSADGVTMQEDHPSGLTTITTPLGGGYSSGALNVEVVGMEGGTAVLRFTLR</sequence>
<organism evidence="3 4">
    <name type="scientific">Streptomyces litchfieldiae</name>
    <dbReference type="NCBI Taxonomy" id="3075543"/>
    <lineage>
        <taxon>Bacteria</taxon>
        <taxon>Bacillati</taxon>
        <taxon>Actinomycetota</taxon>
        <taxon>Actinomycetes</taxon>
        <taxon>Kitasatosporales</taxon>
        <taxon>Streptomycetaceae</taxon>
        <taxon>Streptomyces</taxon>
    </lineage>
</organism>
<feature type="chain" id="PRO_5045135291" description="Lipoprotein" evidence="2">
    <location>
        <begin position="23"/>
        <end position="163"/>
    </location>
</feature>
<dbReference type="EMBL" id="JAVREL010000025">
    <property type="protein sequence ID" value="MDT0346906.1"/>
    <property type="molecule type" value="Genomic_DNA"/>
</dbReference>
<comment type="caution">
    <text evidence="3">The sequence shown here is derived from an EMBL/GenBank/DDBJ whole genome shotgun (WGS) entry which is preliminary data.</text>
</comment>
<keyword evidence="4" id="KW-1185">Reference proteome</keyword>
<reference evidence="4" key="1">
    <citation type="submission" date="2023-07" db="EMBL/GenBank/DDBJ databases">
        <title>30 novel species of actinomycetes from the DSMZ collection.</title>
        <authorList>
            <person name="Nouioui I."/>
        </authorList>
    </citation>
    <scope>NUCLEOTIDE SEQUENCE [LARGE SCALE GENOMIC DNA]</scope>
    <source>
        <strain evidence="4">DSM 44938</strain>
    </source>
</reference>
<name>A0ABU2MZH4_9ACTN</name>
<dbReference type="Proteomes" id="UP001183246">
    <property type="component" value="Unassembled WGS sequence"/>
</dbReference>
<evidence type="ECO:0000256" key="2">
    <source>
        <dbReference type="SAM" id="SignalP"/>
    </source>
</evidence>
<feature type="region of interest" description="Disordered" evidence="1">
    <location>
        <begin position="24"/>
        <end position="77"/>
    </location>
</feature>
<accession>A0ABU2MZH4</accession>
<keyword evidence="2" id="KW-0732">Signal</keyword>
<feature type="signal peptide" evidence="2">
    <location>
        <begin position="1"/>
        <end position="22"/>
    </location>
</feature>
<dbReference type="PROSITE" id="PS51257">
    <property type="entry name" value="PROKAR_LIPOPROTEIN"/>
    <property type="match status" value="1"/>
</dbReference>
<protein>
    <recommendedName>
        <fullName evidence="5">Lipoprotein</fullName>
    </recommendedName>
</protein>
<evidence type="ECO:0008006" key="5">
    <source>
        <dbReference type="Google" id="ProtNLM"/>
    </source>
</evidence>
<feature type="compositionally biased region" description="Low complexity" evidence="1">
    <location>
        <begin position="37"/>
        <end position="74"/>
    </location>
</feature>
<dbReference type="RefSeq" id="WP_311708032.1">
    <property type="nucleotide sequence ID" value="NZ_JAVREL010000025.1"/>
</dbReference>
<evidence type="ECO:0000256" key="1">
    <source>
        <dbReference type="SAM" id="MobiDB-lite"/>
    </source>
</evidence>